<evidence type="ECO:0000313" key="2">
    <source>
        <dbReference type="EMBL" id="NER12603.1"/>
    </source>
</evidence>
<dbReference type="RefSeq" id="WP_163605617.1">
    <property type="nucleotide sequence ID" value="NZ_JAABOO010000001.1"/>
</dbReference>
<feature type="domain" description="Haem-binding" evidence="1">
    <location>
        <begin position="12"/>
        <end position="147"/>
    </location>
</feature>
<sequence>MRLRYKPIVVCIILFGLMQLYRPAKNLQSAVNKNDFLLAEKAPSEIALLYKKACYDCHSNNTNYSWFDNIAPLSWYVDNNIKKGVFSLNFSEWKNLTPIDKEIMFSAIPFDIMTDKMPPQKYRMLHPKAELSNNDKTKMIKWLTEVKLHFLRKEGE</sequence>
<protein>
    <recommendedName>
        <fullName evidence="1">Haem-binding domain-containing protein</fullName>
    </recommendedName>
</protein>
<evidence type="ECO:0000259" key="1">
    <source>
        <dbReference type="SMART" id="SM01235"/>
    </source>
</evidence>
<dbReference type="Proteomes" id="UP000468581">
    <property type="component" value="Unassembled WGS sequence"/>
</dbReference>
<gene>
    <name evidence="2" type="ORF">GWK08_04065</name>
</gene>
<dbReference type="Pfam" id="PF14376">
    <property type="entry name" value="Haem_bd"/>
    <property type="match status" value="1"/>
</dbReference>
<organism evidence="2 3">
    <name type="scientific">Leptobacterium flavescens</name>
    <dbReference type="NCBI Taxonomy" id="472055"/>
    <lineage>
        <taxon>Bacteria</taxon>
        <taxon>Pseudomonadati</taxon>
        <taxon>Bacteroidota</taxon>
        <taxon>Flavobacteriia</taxon>
        <taxon>Flavobacteriales</taxon>
        <taxon>Flavobacteriaceae</taxon>
        <taxon>Leptobacterium</taxon>
    </lineage>
</organism>
<evidence type="ECO:0000313" key="3">
    <source>
        <dbReference type="Proteomes" id="UP000468581"/>
    </source>
</evidence>
<dbReference type="InterPro" id="IPR025992">
    <property type="entry name" value="Haem-bd"/>
</dbReference>
<proteinExistence type="predicted"/>
<keyword evidence="3" id="KW-1185">Reference proteome</keyword>
<dbReference type="SMART" id="SM01235">
    <property type="entry name" value="Haem_bd"/>
    <property type="match status" value="1"/>
</dbReference>
<dbReference type="EMBL" id="JAABOO010000001">
    <property type="protein sequence ID" value="NER12603.1"/>
    <property type="molecule type" value="Genomic_DNA"/>
</dbReference>
<comment type="caution">
    <text evidence="2">The sequence shown here is derived from an EMBL/GenBank/DDBJ whole genome shotgun (WGS) entry which is preliminary data.</text>
</comment>
<dbReference type="AlphaFoldDB" id="A0A6P0UNN5"/>
<name>A0A6P0UNN5_9FLAO</name>
<reference evidence="2 3" key="1">
    <citation type="submission" date="2020-01" db="EMBL/GenBank/DDBJ databases">
        <title>Leptobacterium flavescens.</title>
        <authorList>
            <person name="Wang G."/>
        </authorList>
    </citation>
    <scope>NUCLEOTIDE SEQUENCE [LARGE SCALE GENOMIC DNA]</scope>
    <source>
        <strain evidence="2 3">KCTC 22160</strain>
    </source>
</reference>
<accession>A0A6P0UNN5</accession>